<dbReference type="Pfam" id="PF13828">
    <property type="entry name" value="DUF4190"/>
    <property type="match status" value="1"/>
</dbReference>
<feature type="transmembrane region" description="Helical" evidence="1">
    <location>
        <begin position="77"/>
        <end position="99"/>
    </location>
</feature>
<name>A0ABN3G7N5_9PSEU</name>
<keyword evidence="4" id="KW-1185">Reference proteome</keyword>
<dbReference type="EMBL" id="BAAARA010000007">
    <property type="protein sequence ID" value="GAA2345931.1"/>
    <property type="molecule type" value="Genomic_DNA"/>
</dbReference>
<gene>
    <name evidence="3" type="ORF">GCM10009854_23500</name>
</gene>
<evidence type="ECO:0000259" key="2">
    <source>
        <dbReference type="Pfam" id="PF13828"/>
    </source>
</evidence>
<dbReference type="InterPro" id="IPR025241">
    <property type="entry name" value="DUF4190"/>
</dbReference>
<accession>A0ABN3G7N5</accession>
<proteinExistence type="predicted"/>
<keyword evidence="1" id="KW-0472">Membrane</keyword>
<evidence type="ECO:0000313" key="3">
    <source>
        <dbReference type="EMBL" id="GAA2345931.1"/>
    </source>
</evidence>
<feature type="domain" description="DUF4190" evidence="2">
    <location>
        <begin position="33"/>
        <end position="89"/>
    </location>
</feature>
<feature type="transmembrane region" description="Helical" evidence="1">
    <location>
        <begin position="33"/>
        <end position="56"/>
    </location>
</feature>
<protein>
    <recommendedName>
        <fullName evidence="2">DUF4190 domain-containing protein</fullName>
    </recommendedName>
</protein>
<keyword evidence="1" id="KW-0812">Transmembrane</keyword>
<reference evidence="3 4" key="1">
    <citation type="journal article" date="2019" name="Int. J. Syst. Evol. Microbiol.">
        <title>The Global Catalogue of Microorganisms (GCM) 10K type strain sequencing project: providing services to taxonomists for standard genome sequencing and annotation.</title>
        <authorList>
            <consortium name="The Broad Institute Genomics Platform"/>
            <consortium name="The Broad Institute Genome Sequencing Center for Infectious Disease"/>
            <person name="Wu L."/>
            <person name="Ma J."/>
        </authorList>
    </citation>
    <scope>NUCLEOTIDE SEQUENCE [LARGE SCALE GENOMIC DNA]</scope>
    <source>
        <strain evidence="3 4">JCM 16221</strain>
    </source>
</reference>
<comment type="caution">
    <text evidence="3">The sequence shown here is derived from an EMBL/GenBank/DDBJ whole genome shotgun (WGS) entry which is preliminary data.</text>
</comment>
<sequence length="106" mass="10907">MVTEGLIRMTAEQPYYPQQLPSVVPPQAPTNGMAVAALVLGILGIAPLAVIFGHIAARDIRNNPPQSGHGMAVAGLVLGYVVLAVWAILILLLIVLIGVSSTGATS</sequence>
<evidence type="ECO:0000313" key="4">
    <source>
        <dbReference type="Proteomes" id="UP001501218"/>
    </source>
</evidence>
<evidence type="ECO:0000256" key="1">
    <source>
        <dbReference type="SAM" id="Phobius"/>
    </source>
</evidence>
<keyword evidence="1" id="KW-1133">Transmembrane helix</keyword>
<organism evidence="3 4">
    <name type="scientific">Saccharopolyspora halophila</name>
    <dbReference type="NCBI Taxonomy" id="405551"/>
    <lineage>
        <taxon>Bacteria</taxon>
        <taxon>Bacillati</taxon>
        <taxon>Actinomycetota</taxon>
        <taxon>Actinomycetes</taxon>
        <taxon>Pseudonocardiales</taxon>
        <taxon>Pseudonocardiaceae</taxon>
        <taxon>Saccharopolyspora</taxon>
    </lineage>
</organism>
<dbReference type="Proteomes" id="UP001501218">
    <property type="component" value="Unassembled WGS sequence"/>
</dbReference>